<dbReference type="Pfam" id="PF21760">
    <property type="entry name" value="SecD_1st"/>
    <property type="match status" value="1"/>
</dbReference>
<dbReference type="InterPro" id="IPR048634">
    <property type="entry name" value="SecD_SecF_C"/>
</dbReference>
<dbReference type="Pfam" id="PF02355">
    <property type="entry name" value="SecD_SecF_C"/>
    <property type="match status" value="2"/>
</dbReference>
<dbReference type="GO" id="GO:0006605">
    <property type="term" value="P:protein targeting"/>
    <property type="evidence" value="ECO:0007669"/>
    <property type="project" value="UniProtKB-UniRule"/>
</dbReference>
<evidence type="ECO:0000256" key="7">
    <source>
        <dbReference type="ARBA" id="ARBA00023010"/>
    </source>
</evidence>
<dbReference type="AlphaFoldDB" id="A0A0L8AHB8"/>
<keyword evidence="2 9" id="KW-0813">Transport</keyword>
<feature type="transmembrane region" description="Helical" evidence="9">
    <location>
        <begin position="7"/>
        <end position="27"/>
    </location>
</feature>
<feature type="domain" description="Protein export membrane protein SecD/SecF C-terminal" evidence="12">
    <location>
        <begin position="805"/>
        <end position="983"/>
    </location>
</feature>
<comment type="subunit">
    <text evidence="9">Forms a complex with SecF. Part of the essential Sec protein translocation apparatus which comprises SecA, SecYEG and auxiliary proteins SecDF. Other proteins may also be involved.</text>
</comment>
<feature type="domain" description="Protein translocase subunit SecDF P1" evidence="13">
    <location>
        <begin position="185"/>
        <end position="243"/>
    </location>
</feature>
<name>A0A0L8AHB8_9BACT</name>
<dbReference type="OrthoDB" id="9805019at2"/>
<dbReference type="PANTHER" id="PTHR30081:SF1">
    <property type="entry name" value="PROTEIN TRANSLOCASE SUBUNIT SECD"/>
    <property type="match status" value="1"/>
</dbReference>
<dbReference type="InterPro" id="IPR022645">
    <property type="entry name" value="SecD/SecF_bac"/>
</dbReference>
<dbReference type="InterPro" id="IPR005665">
    <property type="entry name" value="SecF_bac"/>
</dbReference>
<dbReference type="PRINTS" id="PR01755">
    <property type="entry name" value="SECFTRNLCASE"/>
</dbReference>
<feature type="transmembrane region" description="Helical" evidence="9">
    <location>
        <begin position="552"/>
        <end position="573"/>
    </location>
</feature>
<comment type="similarity">
    <text evidence="9">Belongs to the SecD/SecF family. SecD subfamily.</text>
</comment>
<accession>A0A0L8AHB8</accession>
<feature type="transmembrane region" description="Helical" evidence="9">
    <location>
        <begin position="594"/>
        <end position="616"/>
    </location>
</feature>
<keyword evidence="6 9" id="KW-1133">Transmembrane helix</keyword>
<keyword evidence="5 9" id="KW-0653">Protein transport</keyword>
<feature type="transmembrane region" description="Helical" evidence="9">
    <location>
        <begin position="931"/>
        <end position="949"/>
    </location>
</feature>
<proteinExistence type="inferred from homology"/>
<dbReference type="PANTHER" id="PTHR30081">
    <property type="entry name" value="PROTEIN-EXPORT MEMBRANE PROTEIN SEC"/>
    <property type="match status" value="1"/>
</dbReference>
<dbReference type="Gene3D" id="3.30.70.3220">
    <property type="match status" value="1"/>
</dbReference>
<evidence type="ECO:0000259" key="14">
    <source>
        <dbReference type="Pfam" id="PF22599"/>
    </source>
</evidence>
<dbReference type="Gene3D" id="3.30.1360.200">
    <property type="match status" value="1"/>
</dbReference>
<evidence type="ECO:0000313" key="15">
    <source>
        <dbReference type="EMBL" id="KOF01535.1"/>
    </source>
</evidence>
<feature type="transmembrane region" description="Helical" evidence="9">
    <location>
        <begin position="526"/>
        <end position="546"/>
    </location>
</feature>
<dbReference type="GO" id="GO:0005886">
    <property type="term" value="C:plasma membrane"/>
    <property type="evidence" value="ECO:0007669"/>
    <property type="project" value="UniProtKB-SubCell"/>
</dbReference>
<dbReference type="EMBL" id="JSVA01000022">
    <property type="protein sequence ID" value="KOF01535.1"/>
    <property type="molecule type" value="Genomic_DNA"/>
</dbReference>
<dbReference type="Pfam" id="PF22599">
    <property type="entry name" value="SecDF_P1_head"/>
    <property type="match status" value="1"/>
</dbReference>
<evidence type="ECO:0000259" key="13">
    <source>
        <dbReference type="Pfam" id="PF21760"/>
    </source>
</evidence>
<gene>
    <name evidence="9" type="primary">secD</name>
    <name evidence="10" type="synonym">secF</name>
    <name evidence="15" type="ORF">OB69_16820</name>
</gene>
<dbReference type="Proteomes" id="UP000036908">
    <property type="component" value="Unassembled WGS sequence"/>
</dbReference>
<comment type="caution">
    <text evidence="9">Lacks conserved residue(s) required for the propagation of feature annotation.</text>
</comment>
<comment type="caution">
    <text evidence="15">The sequence shown here is derived from an EMBL/GenBank/DDBJ whole genome shotgun (WGS) entry which is preliminary data.</text>
</comment>
<dbReference type="Gene3D" id="1.20.1640.10">
    <property type="entry name" value="Multidrug efflux transporter AcrB transmembrane domain"/>
    <property type="match status" value="2"/>
</dbReference>
<dbReference type="HAMAP" id="MF_01464_B">
    <property type="entry name" value="SecF_B"/>
    <property type="match status" value="1"/>
</dbReference>
<feature type="transmembrane region" description="Helical" evidence="9">
    <location>
        <begin position="879"/>
        <end position="900"/>
    </location>
</feature>
<feature type="transmembrane region" description="Helical" evidence="9">
    <location>
        <begin position="821"/>
        <end position="839"/>
    </location>
</feature>
<dbReference type="FunFam" id="1.20.1640.10:FF:000004">
    <property type="entry name" value="Protein translocase subunit SecD"/>
    <property type="match status" value="1"/>
</dbReference>
<feature type="transmembrane region" description="Helical" evidence="9">
    <location>
        <begin position="851"/>
        <end position="873"/>
    </location>
</feature>
<evidence type="ECO:0000256" key="4">
    <source>
        <dbReference type="ARBA" id="ARBA00022692"/>
    </source>
</evidence>
<dbReference type="NCBIfam" id="TIGR00916">
    <property type="entry name" value="2A0604s01"/>
    <property type="match status" value="1"/>
</dbReference>
<evidence type="ECO:0000256" key="8">
    <source>
        <dbReference type="ARBA" id="ARBA00023136"/>
    </source>
</evidence>
<keyword evidence="7 9" id="KW-0811">Translocation</keyword>
<dbReference type="Pfam" id="PF07549">
    <property type="entry name" value="Sec_GG"/>
    <property type="match status" value="2"/>
</dbReference>
<dbReference type="PATRIC" id="fig|1566026.4.peg.1801"/>
<feature type="region of interest" description="Disordered" evidence="11">
    <location>
        <begin position="274"/>
        <end position="306"/>
    </location>
</feature>
<evidence type="ECO:0000256" key="11">
    <source>
        <dbReference type="SAM" id="MobiDB-lite"/>
    </source>
</evidence>
<dbReference type="GO" id="GO:0015450">
    <property type="term" value="F:protein-transporting ATPase activity"/>
    <property type="evidence" value="ECO:0007669"/>
    <property type="project" value="InterPro"/>
</dbReference>
<keyword evidence="3 9" id="KW-1003">Cell membrane</keyword>
<dbReference type="NCBIfam" id="TIGR01129">
    <property type="entry name" value="secD"/>
    <property type="match status" value="1"/>
</dbReference>
<evidence type="ECO:0000256" key="6">
    <source>
        <dbReference type="ARBA" id="ARBA00022989"/>
    </source>
</evidence>
<dbReference type="SUPFAM" id="SSF82866">
    <property type="entry name" value="Multidrug efflux transporter AcrB transmembrane domain"/>
    <property type="match status" value="2"/>
</dbReference>
<feature type="compositionally biased region" description="Polar residues" evidence="11">
    <location>
        <begin position="287"/>
        <end position="303"/>
    </location>
</feature>
<comment type="subunit">
    <text evidence="10">Forms a complex with SecD. Part of the essential Sec protein translocation apparatus which comprises SecA, SecYEG and auxiliary proteins SecDF. Other proteins may also be involved.</text>
</comment>
<dbReference type="InterPro" id="IPR005791">
    <property type="entry name" value="SecD"/>
</dbReference>
<dbReference type="HAMAP" id="MF_01463_B">
    <property type="entry name" value="SecD_B"/>
    <property type="match status" value="1"/>
</dbReference>
<comment type="function">
    <text evidence="9">Part of the Sec protein translocase complex. Interacts with the SecYEG preprotein conducting channel. SecDF uses the proton motive force (PMF) to complete protein translocation after the ATP-dependent function of SecA.</text>
</comment>
<feature type="transmembrane region" description="Helical" evidence="9">
    <location>
        <begin position="622"/>
        <end position="646"/>
    </location>
</feature>
<evidence type="ECO:0000256" key="2">
    <source>
        <dbReference type="ARBA" id="ARBA00022448"/>
    </source>
</evidence>
<evidence type="ECO:0000256" key="10">
    <source>
        <dbReference type="HAMAP-Rule" id="MF_01464"/>
    </source>
</evidence>
<feature type="domain" description="Protein export membrane protein SecD/SecF C-terminal" evidence="12">
    <location>
        <begin position="480"/>
        <end position="651"/>
    </location>
</feature>
<dbReference type="InterPro" id="IPR022813">
    <property type="entry name" value="SecD/SecF_arch_bac"/>
</dbReference>
<evidence type="ECO:0000256" key="9">
    <source>
        <dbReference type="HAMAP-Rule" id="MF_01463"/>
    </source>
</evidence>
<dbReference type="GO" id="GO:0043952">
    <property type="term" value="P:protein transport by the Sec complex"/>
    <property type="evidence" value="ECO:0007669"/>
    <property type="project" value="UniProtKB-UniRule"/>
</dbReference>
<sequence>MKNKNTIVFLTVIITALCLYYLGITFFSRGIQQDAVNYAKNEAGVIDQQKKQSYLDSIWREPVLNILGAEFTYQEIKEYELNLGLDLQGGMHVTLEVSPVAIIEGLAGNSKDPQFREALAKADEAHKTNTQTPYASLFETAYAEVTSGGQLSKIFANAANKGRIEFGSTNAEVMKVINEEVDNAIDRAFQILRTRIDRFGTSQPNIQRLQGTGRIQIELPGVDNPQRVRKLLQGVAKLEFWEVYSISEVSPTLSAINDALLKIEAADKTAKPTTDLASELKAESAEGQENSLENELSGDTTNTAEEELATPGQSKFFALMKQGPYEGFYYSLEDTAQINRVLKNPSITRLFPSTLKFLWGVKPVEGTELLELFAIKMGRGGESPLTGEVITDARQSLDQFSRPAVSMQMNAIGAKKWRNITGANIQRRVAIALDNYVYTAPNVNQEIDAGNSQISGNFTIEEAEDLANILKAGSLPAPTKIVEEAVIGPTLGKEAQKQGVTSILAGLAIVVIFMIFYYAKGGIVANVALLFNIFFILGILANLGAALTLPGIAGIVLTIGMSIDANVLIFERIREEMRNGIPVLQAISSGYQKAYSSIIDANVTTFLTGVILYVLGQGPLKGFAVTLMIGIICSFFSAVFITRVIITYMTKKGNDSKLSFDTPLSKGWLTNVHFDFLGKRRLAYVMSSIVIAIGIVLMATNGLRLGVDFQGGRSYVVNFDEAMTASDIKTSLSGMETFANSGIEVKTYNTPNMLKITTSYMIEDESVEADATVKAALTDALSQITNKTFVDGTVDNVEAGQFIIGGSSKVSPTIADDIKNSSLESFGLAILAIFFYILIRFRRWQFSLGAIIALIHDSLIVLSAFAIAGLFGINFEVDQVFIGALLTIMGYSINDTVVVFDRIRENLQLKGSKDLVGTFNESINSTISRTLITSMTTLIVVVVLFIFGGEVLRGFSFAFMIGIIVGTYSSIFIASPIVVDLSKKTLGKAADKEQEYARAKASAKASATANQ</sequence>
<evidence type="ECO:0000313" key="16">
    <source>
        <dbReference type="Proteomes" id="UP000036908"/>
    </source>
</evidence>
<dbReference type="InterPro" id="IPR054384">
    <property type="entry name" value="SecDF_P1_head"/>
</dbReference>
<keyword evidence="4 9" id="KW-0812">Transmembrane</keyword>
<protein>
    <recommendedName>
        <fullName evidence="9 10">Multifunctional fusion protein</fullName>
    </recommendedName>
    <domain>
        <recommendedName>
            <fullName evidence="9">Protein translocase subunit SecD</fullName>
        </recommendedName>
    </domain>
    <domain>
        <recommendedName>
            <fullName evidence="10">Protein-export membrane protein SecF</fullName>
        </recommendedName>
    </domain>
</protein>
<keyword evidence="8 9" id="KW-0472">Membrane</keyword>
<feature type="transmembrane region" description="Helical" evidence="9">
    <location>
        <begin position="499"/>
        <end position="519"/>
    </location>
</feature>
<dbReference type="NCBIfam" id="TIGR00966">
    <property type="entry name" value="transloc_SecF"/>
    <property type="match status" value="1"/>
</dbReference>
<evidence type="ECO:0000259" key="12">
    <source>
        <dbReference type="Pfam" id="PF02355"/>
    </source>
</evidence>
<dbReference type="InterPro" id="IPR048631">
    <property type="entry name" value="SecD_1st"/>
</dbReference>
<dbReference type="NCBIfam" id="NF009585">
    <property type="entry name" value="PRK13024.1-5"/>
    <property type="match status" value="1"/>
</dbReference>
<dbReference type="GO" id="GO:0065002">
    <property type="term" value="P:intracellular protein transmembrane transport"/>
    <property type="evidence" value="ECO:0007669"/>
    <property type="project" value="UniProtKB-UniRule"/>
</dbReference>
<evidence type="ECO:0000256" key="3">
    <source>
        <dbReference type="ARBA" id="ARBA00022475"/>
    </source>
</evidence>
<evidence type="ECO:0000256" key="5">
    <source>
        <dbReference type="ARBA" id="ARBA00022927"/>
    </source>
</evidence>
<feature type="domain" description="SecDF P1 head subdomain" evidence="14">
    <location>
        <begin position="384"/>
        <end position="477"/>
    </location>
</feature>
<feature type="transmembrane region" description="Helical" evidence="9">
    <location>
        <begin position="682"/>
        <end position="700"/>
    </location>
</feature>
<keyword evidence="16" id="KW-1185">Reference proteome</keyword>
<comment type="similarity">
    <text evidence="10">Belongs to the SecD/SecF family. SecF subfamily.</text>
</comment>
<organism evidence="15 16">
    <name type="scientific">Roseivirga seohaensis subsp. aquiponti</name>
    <dbReference type="NCBI Taxonomy" id="1566026"/>
    <lineage>
        <taxon>Bacteria</taxon>
        <taxon>Pseudomonadati</taxon>
        <taxon>Bacteroidota</taxon>
        <taxon>Cytophagia</taxon>
        <taxon>Cytophagales</taxon>
        <taxon>Roseivirgaceae</taxon>
        <taxon>Roseivirga</taxon>
    </lineage>
</organism>
<dbReference type="InterPro" id="IPR022646">
    <property type="entry name" value="SecD/SecF_CS"/>
</dbReference>
<comment type="subcellular location">
    <subcellularLocation>
        <location evidence="1 9">Cell membrane</location>
        <topology evidence="1 9">Multi-pass membrane protein</topology>
    </subcellularLocation>
</comment>
<reference evidence="16" key="1">
    <citation type="submission" date="2014-11" db="EMBL/GenBank/DDBJ databases">
        <title>Genome sequencing of Roseivirga sp. D-25.</title>
        <authorList>
            <person name="Selvaratnam C."/>
            <person name="Thevarajoo S."/>
            <person name="Goh K.M."/>
            <person name="Eee R."/>
            <person name="Chan K.-G."/>
            <person name="Chong C.S."/>
        </authorList>
    </citation>
    <scope>NUCLEOTIDE SEQUENCE [LARGE SCALE GENOMIC DNA]</scope>
    <source>
        <strain evidence="16">D-25</strain>
    </source>
</reference>
<dbReference type="InterPro" id="IPR055344">
    <property type="entry name" value="SecD_SecF_C_bact"/>
</dbReference>
<dbReference type="RefSeq" id="WP_053224920.1">
    <property type="nucleotide sequence ID" value="NZ_JSVA01000022.1"/>
</dbReference>
<evidence type="ECO:0000256" key="1">
    <source>
        <dbReference type="ARBA" id="ARBA00004651"/>
    </source>
</evidence>
<feature type="transmembrane region" description="Helical" evidence="9">
    <location>
        <begin position="955"/>
        <end position="979"/>
    </location>
</feature>